<evidence type="ECO:0000256" key="15">
    <source>
        <dbReference type="ARBA" id="ARBA00058857"/>
    </source>
</evidence>
<dbReference type="GO" id="GO:0005544">
    <property type="term" value="F:calcium-dependent phospholipid binding"/>
    <property type="evidence" value="ECO:0007669"/>
    <property type="project" value="InterPro"/>
</dbReference>
<dbReference type="FunFam" id="2.60.40.150:FF:000099">
    <property type="entry name" value="Copine 3"/>
    <property type="match status" value="1"/>
</dbReference>
<reference evidence="22" key="1">
    <citation type="journal article" date="2011" name="Genome Res.">
        <title>Phylogeny-wide analysis of social amoeba genomes highlights ancient origins for complex intercellular communication.</title>
        <authorList>
            <person name="Heidel A.J."/>
            <person name="Lawal H.M."/>
            <person name="Felder M."/>
            <person name="Schilde C."/>
            <person name="Helps N.R."/>
            <person name="Tunggal B."/>
            <person name="Rivero F."/>
            <person name="John U."/>
            <person name="Schleicher M."/>
            <person name="Eichinger L."/>
            <person name="Platzer M."/>
            <person name="Noegel A.A."/>
            <person name="Schaap P."/>
            <person name="Gloeckner G."/>
        </authorList>
    </citation>
    <scope>NUCLEOTIDE SEQUENCE [LARGE SCALE GENOMIC DNA]</scope>
    <source>
        <strain evidence="22">SH3</strain>
    </source>
</reference>
<comment type="similarity">
    <text evidence="5">Belongs to the copine family.</text>
</comment>
<evidence type="ECO:0000313" key="21">
    <source>
        <dbReference type="EMBL" id="EGG16272.1"/>
    </source>
</evidence>
<gene>
    <name evidence="21" type="ORF">DFA_09302</name>
</gene>
<keyword evidence="10" id="KW-0677">Repeat</keyword>
<keyword evidence="12" id="KW-0965">Cell junction</keyword>
<dbReference type="GO" id="GO:0046872">
    <property type="term" value="F:metal ion binding"/>
    <property type="evidence" value="ECO:0007669"/>
    <property type="project" value="UniProtKB-KW"/>
</dbReference>
<proteinExistence type="inferred from homology"/>
<dbReference type="FunFam" id="2.60.40.150:FF:000042">
    <property type="entry name" value="Copine 3"/>
    <property type="match status" value="1"/>
</dbReference>
<dbReference type="InterPro" id="IPR010734">
    <property type="entry name" value="Copine_C"/>
</dbReference>
<evidence type="ECO:0000256" key="16">
    <source>
        <dbReference type="ARBA" id="ARBA00065466"/>
    </source>
</evidence>
<dbReference type="InterPro" id="IPR002035">
    <property type="entry name" value="VWF_A"/>
</dbReference>
<dbReference type="CDD" id="cd04048">
    <property type="entry name" value="C2A_Copine"/>
    <property type="match status" value="1"/>
</dbReference>
<evidence type="ECO:0000256" key="13">
    <source>
        <dbReference type="ARBA" id="ARBA00023136"/>
    </source>
</evidence>
<evidence type="ECO:0000256" key="9">
    <source>
        <dbReference type="ARBA" id="ARBA00022723"/>
    </source>
</evidence>
<evidence type="ECO:0000256" key="14">
    <source>
        <dbReference type="ARBA" id="ARBA00023242"/>
    </source>
</evidence>
<keyword evidence="6" id="KW-1003">Cell membrane</keyword>
<dbReference type="GO" id="GO:0071277">
    <property type="term" value="P:cellular response to calcium ion"/>
    <property type="evidence" value="ECO:0007669"/>
    <property type="project" value="TreeGrafter"/>
</dbReference>
<keyword evidence="11" id="KW-0106">Calcium</keyword>
<dbReference type="RefSeq" id="XP_004354656.1">
    <property type="nucleotide sequence ID" value="XM_004354604.1"/>
</dbReference>
<dbReference type="InterPro" id="IPR036465">
    <property type="entry name" value="vWFA_dom_sf"/>
</dbReference>
<dbReference type="GO" id="GO:0005925">
    <property type="term" value="C:focal adhesion"/>
    <property type="evidence" value="ECO:0007669"/>
    <property type="project" value="UniProtKB-SubCell"/>
</dbReference>
<keyword evidence="22" id="KW-1185">Reference proteome</keyword>
<dbReference type="InterPro" id="IPR037768">
    <property type="entry name" value="C2B_Copine"/>
</dbReference>
<evidence type="ECO:0000256" key="7">
    <source>
        <dbReference type="ARBA" id="ARBA00022490"/>
    </source>
</evidence>
<dbReference type="Proteomes" id="UP000007797">
    <property type="component" value="Unassembled WGS sequence"/>
</dbReference>
<feature type="domain" description="VWFA" evidence="20">
    <location>
        <begin position="297"/>
        <end position="512"/>
    </location>
</feature>
<dbReference type="OrthoDB" id="5855668at2759"/>
<evidence type="ECO:0000256" key="1">
    <source>
        <dbReference type="ARBA" id="ARBA00004123"/>
    </source>
</evidence>
<evidence type="ECO:0000256" key="5">
    <source>
        <dbReference type="ARBA" id="ARBA00009048"/>
    </source>
</evidence>
<dbReference type="InterPro" id="IPR035892">
    <property type="entry name" value="C2_domain_sf"/>
</dbReference>
<dbReference type="GeneID" id="14868344"/>
<organism evidence="21 22">
    <name type="scientific">Cavenderia fasciculata</name>
    <name type="common">Slime mold</name>
    <name type="synonym">Dictyostelium fasciculatum</name>
    <dbReference type="NCBI Taxonomy" id="261658"/>
    <lineage>
        <taxon>Eukaryota</taxon>
        <taxon>Amoebozoa</taxon>
        <taxon>Evosea</taxon>
        <taxon>Eumycetozoa</taxon>
        <taxon>Dictyostelia</taxon>
        <taxon>Acytosteliales</taxon>
        <taxon>Cavenderiaceae</taxon>
        <taxon>Cavenderia</taxon>
    </lineage>
</organism>
<dbReference type="PANTHER" id="PTHR10857">
    <property type="entry name" value="COPINE"/>
    <property type="match status" value="1"/>
</dbReference>
<evidence type="ECO:0000256" key="2">
    <source>
        <dbReference type="ARBA" id="ARBA00004236"/>
    </source>
</evidence>
<evidence type="ECO:0000256" key="8">
    <source>
        <dbReference type="ARBA" id="ARBA00022553"/>
    </source>
</evidence>
<dbReference type="GO" id="GO:0005886">
    <property type="term" value="C:plasma membrane"/>
    <property type="evidence" value="ECO:0007669"/>
    <property type="project" value="UniProtKB-SubCell"/>
</dbReference>
<dbReference type="SUPFAM" id="SSF49562">
    <property type="entry name" value="C2 domain (Calcium/lipid-binding domain, CaLB)"/>
    <property type="match status" value="2"/>
</dbReference>
<evidence type="ECO:0000259" key="19">
    <source>
        <dbReference type="PROSITE" id="PS50004"/>
    </source>
</evidence>
<keyword evidence="8" id="KW-0597">Phosphoprotein</keyword>
<dbReference type="GO" id="GO:0005634">
    <property type="term" value="C:nucleus"/>
    <property type="evidence" value="ECO:0007669"/>
    <property type="project" value="UniProtKB-SubCell"/>
</dbReference>
<evidence type="ECO:0000256" key="11">
    <source>
        <dbReference type="ARBA" id="ARBA00022837"/>
    </source>
</evidence>
<evidence type="ECO:0000259" key="20">
    <source>
        <dbReference type="PROSITE" id="PS50234"/>
    </source>
</evidence>
<dbReference type="GO" id="GO:0005829">
    <property type="term" value="C:cytosol"/>
    <property type="evidence" value="ECO:0007669"/>
    <property type="project" value="UniProtKB-ARBA"/>
</dbReference>
<comment type="subunit">
    <text evidence="16">Monomer. Interacts with ERBB2 (preferentially with the tyrosine phosphorylated form); this interaction occurs at the cell membrane and is increased in a growth factor heregulin-dependent manner. Interacts with SHC1; this interaction may mediate the binding of CPNE3 with ERBB2. Interacts with RACK1.</text>
</comment>
<comment type="function">
    <text evidence="15">Calcium-dependent phospholipid-binding protein that plays a role in ERBB2-mediated tumor cell migration in response to growth factor heregulin stimulation.</text>
</comment>
<protein>
    <recommendedName>
        <fullName evidence="17">Copine-3</fullName>
    </recommendedName>
    <alternativeName>
        <fullName evidence="18">Copine III</fullName>
    </alternativeName>
</protein>
<dbReference type="PROSITE" id="PS50234">
    <property type="entry name" value="VWFA"/>
    <property type="match status" value="1"/>
</dbReference>
<dbReference type="OMA" id="EFFAYES"/>
<dbReference type="AlphaFoldDB" id="F4Q790"/>
<dbReference type="Pfam" id="PF00168">
    <property type="entry name" value="C2"/>
    <property type="match status" value="2"/>
</dbReference>
<keyword evidence="14" id="KW-0539">Nucleus</keyword>
<evidence type="ECO:0000256" key="18">
    <source>
        <dbReference type="ARBA" id="ARBA00076171"/>
    </source>
</evidence>
<dbReference type="EMBL" id="GL883024">
    <property type="protein sequence ID" value="EGG16272.1"/>
    <property type="molecule type" value="Genomic_DNA"/>
</dbReference>
<dbReference type="SUPFAM" id="SSF53300">
    <property type="entry name" value="vWA-like"/>
    <property type="match status" value="1"/>
</dbReference>
<dbReference type="Gene3D" id="2.60.40.150">
    <property type="entry name" value="C2 domain"/>
    <property type="match status" value="2"/>
</dbReference>
<keyword evidence="9" id="KW-0479">Metal-binding</keyword>
<dbReference type="InterPro" id="IPR000008">
    <property type="entry name" value="C2_dom"/>
</dbReference>
<dbReference type="Pfam" id="PF07002">
    <property type="entry name" value="Copine"/>
    <property type="match status" value="1"/>
</dbReference>
<evidence type="ECO:0000256" key="6">
    <source>
        <dbReference type="ARBA" id="ARBA00022475"/>
    </source>
</evidence>
<keyword evidence="7" id="KW-0963">Cytoplasm</keyword>
<dbReference type="CDD" id="cd04047">
    <property type="entry name" value="C2B_Copine"/>
    <property type="match status" value="1"/>
</dbReference>
<evidence type="ECO:0000256" key="17">
    <source>
        <dbReference type="ARBA" id="ARBA00074834"/>
    </source>
</evidence>
<dbReference type="PROSITE" id="PS50004">
    <property type="entry name" value="C2"/>
    <property type="match status" value="2"/>
</dbReference>
<dbReference type="InterPro" id="IPR045052">
    <property type="entry name" value="Copine"/>
</dbReference>
<comment type="subcellular location">
    <subcellularLocation>
        <location evidence="3">Cell junction</location>
        <location evidence="3">Focal adhesion</location>
    </subcellularLocation>
    <subcellularLocation>
        <location evidence="2">Cell membrane</location>
    </subcellularLocation>
    <subcellularLocation>
        <location evidence="4">Cytoplasm</location>
    </subcellularLocation>
    <subcellularLocation>
        <location evidence="1">Nucleus</location>
    </subcellularLocation>
</comment>
<evidence type="ECO:0000256" key="3">
    <source>
        <dbReference type="ARBA" id="ARBA00004246"/>
    </source>
</evidence>
<evidence type="ECO:0000313" key="22">
    <source>
        <dbReference type="Proteomes" id="UP000007797"/>
    </source>
</evidence>
<sequence length="543" mass="60556">MQTTKSRLYVELSFNCRNLANKDVLSKSDPQVLVYQNVGPDQWELVGQTEKIKNNLNPTFTKTVKVDYYFEFVQTLSFVVVDVDGDTKKAYKELSKHDTIGTANIALGQIVSAPGRRLEANLNTPAGSFSGMIDIRAEFFQKTGQKITFALSCKNLDKKDLFGKSDPYFKILRINEDNATWTEVYKSKVIMENLDPFFETAKFSTDELCGANFQRPIKFEFYDWDKNSAHDLIGTFTTTMEVLLSPAKDSGFPIINPKKTSKSGYKNSGVAFFNGLTVKTRFPHSILDYINGGCEIGLMVAIDCTASNSTGNLHRIDNNANATLGQGSFNQYEQSILEIGKVLAPYDTDNLIPIYGYGGAVNSVTSHCFPFDVQGGRLEGNGVFDLHQIYRQNIGKISLSYPTNFADVIERSLQTAQEGLLNPTHQKYTILLIITDGDISDMTETKNKLLTGSNLPLSVVIVGVGKGSDFKSMEELDGDKIKNNLFRDIVQFVPFEETVAKGNVAKETLKEIPKQFIKYMRQKNIMPNPPRQYIGPVSPAVHP</sequence>
<keyword evidence="13" id="KW-0472">Membrane</keyword>
<dbReference type="PANTHER" id="PTHR10857:SF106">
    <property type="entry name" value="C2 DOMAIN-CONTAINING PROTEIN"/>
    <property type="match status" value="1"/>
</dbReference>
<name>F4Q790_CACFS</name>
<feature type="domain" description="C2" evidence="19">
    <location>
        <begin position="125"/>
        <end position="253"/>
    </location>
</feature>
<evidence type="ECO:0000256" key="12">
    <source>
        <dbReference type="ARBA" id="ARBA00022949"/>
    </source>
</evidence>
<evidence type="ECO:0000256" key="10">
    <source>
        <dbReference type="ARBA" id="ARBA00022737"/>
    </source>
</evidence>
<dbReference type="KEGG" id="dfa:DFA_09302"/>
<feature type="domain" description="C2" evidence="19">
    <location>
        <begin position="1"/>
        <end position="120"/>
    </location>
</feature>
<accession>F4Q790</accession>
<evidence type="ECO:0000256" key="4">
    <source>
        <dbReference type="ARBA" id="ARBA00004496"/>
    </source>
</evidence>
<dbReference type="SMART" id="SM00239">
    <property type="entry name" value="C2"/>
    <property type="match status" value="2"/>
</dbReference>